<dbReference type="GO" id="GO:0009253">
    <property type="term" value="P:peptidoglycan catabolic process"/>
    <property type="evidence" value="ECO:0007669"/>
    <property type="project" value="TreeGrafter"/>
</dbReference>
<dbReference type="AlphaFoldDB" id="A0A1E5QGU8"/>
<dbReference type="InterPro" id="IPR036908">
    <property type="entry name" value="RlpA-like_sf"/>
</dbReference>
<dbReference type="GO" id="GO:0009254">
    <property type="term" value="P:peptidoglycan turnover"/>
    <property type="evidence" value="ECO:0007669"/>
    <property type="project" value="InterPro"/>
</dbReference>
<dbReference type="EMBL" id="MJGC01000077">
    <property type="protein sequence ID" value="OEJ73912.1"/>
    <property type="molecule type" value="Genomic_DNA"/>
</dbReference>
<dbReference type="EC" id="4.2.2.n1" evidence="2"/>
<dbReference type="InterPro" id="IPR026044">
    <property type="entry name" value="MltA"/>
</dbReference>
<dbReference type="Pfam" id="PF06725">
    <property type="entry name" value="3D"/>
    <property type="match status" value="1"/>
</dbReference>
<organism evidence="7">
    <name type="scientific">Desertifilum tharense IPPAS B-1220</name>
    <dbReference type="NCBI Taxonomy" id="1781255"/>
    <lineage>
        <taxon>Bacteria</taxon>
        <taxon>Bacillati</taxon>
        <taxon>Cyanobacteriota</taxon>
        <taxon>Cyanophyceae</taxon>
        <taxon>Desertifilales</taxon>
        <taxon>Desertifilaceae</taxon>
        <taxon>Desertifilum</taxon>
    </lineage>
</organism>
<evidence type="ECO:0000256" key="1">
    <source>
        <dbReference type="ARBA" id="ARBA00001420"/>
    </source>
</evidence>
<dbReference type="CDD" id="cd14668">
    <property type="entry name" value="mlta_B"/>
    <property type="match status" value="1"/>
</dbReference>
<evidence type="ECO:0000256" key="4">
    <source>
        <dbReference type="ARBA" id="ARBA00023316"/>
    </source>
</evidence>
<sequence length="386" mass="42977">MKDPSAKQRFVRLVLVGLCLFPLSRTVWANPSPALRPVSQPQLAQAWDTLGWDDLEDKRSLLRAIDGSLRYLQTPAAAQAYRNYPVPSITRDRVRRSLLRFRTLVETSQTPAQLQAAVKREFNWYKATGKDGEGTVSFTGYFEPTYAASRTPSAEYRYPLYRPPAGFANWRTPHPTRLELEGLDGRGTPRMRGLEVVWLRDRFEAFLVHVQGSARLQLADGGTMTVGFAGKTDRPYSSIGRELINDGKVPEENLSLPVLKAYFRANPDELNPYLSRNQSFVFFRETHGAPATGSIGVPVIAERSIATDKSLMPPGALAWIQTQIPYPNENGVLEPRPTSRYVLDQDTGGAIKGAGRVDIFMGTGTHAGDRAGLINHPGELYYLLLK</sequence>
<dbReference type="STRING" id="1781255.BH720_17600"/>
<dbReference type="PANTHER" id="PTHR30124">
    <property type="entry name" value="MEMBRANE-BOUND LYTIC MUREIN TRANSGLYCOSYLASE A"/>
    <property type="match status" value="1"/>
</dbReference>
<evidence type="ECO:0000256" key="3">
    <source>
        <dbReference type="ARBA" id="ARBA00023239"/>
    </source>
</evidence>
<dbReference type="Gene3D" id="2.40.40.10">
    <property type="entry name" value="RlpA-like domain"/>
    <property type="match status" value="1"/>
</dbReference>
<dbReference type="InterPro" id="IPR005300">
    <property type="entry name" value="MltA_B"/>
</dbReference>
<keyword evidence="4" id="KW-0961">Cell wall biogenesis/degradation</keyword>
<feature type="domain" description="Lytic transglycosylase MltA" evidence="6">
    <location>
        <begin position="145"/>
        <end position="284"/>
    </location>
</feature>
<dbReference type="GO" id="GO:0008933">
    <property type="term" value="F:peptidoglycan lytic transglycosylase activity"/>
    <property type="evidence" value="ECO:0007669"/>
    <property type="project" value="TreeGrafter"/>
</dbReference>
<accession>A0A1E5QGU8</accession>
<dbReference type="OrthoDB" id="9783686at2"/>
<dbReference type="GO" id="GO:0019867">
    <property type="term" value="C:outer membrane"/>
    <property type="evidence" value="ECO:0007669"/>
    <property type="project" value="InterPro"/>
</dbReference>
<dbReference type="InterPro" id="IPR010611">
    <property type="entry name" value="3D_dom"/>
</dbReference>
<dbReference type="Pfam" id="PF03562">
    <property type="entry name" value="MltA"/>
    <property type="match status" value="1"/>
</dbReference>
<name>A0A1E5QGU8_9CYAN</name>
<dbReference type="PANTHER" id="PTHR30124:SF0">
    <property type="entry name" value="MEMBRANE-BOUND LYTIC MUREIN TRANSGLYCOSYLASE A"/>
    <property type="match status" value="1"/>
</dbReference>
<protein>
    <recommendedName>
        <fullName evidence="2">peptidoglycan lytic exotransglycosylase</fullName>
        <ecNumber evidence="2">4.2.2.n1</ecNumber>
    </recommendedName>
    <alternativeName>
        <fullName evidence="5">Murein hydrolase A</fullName>
    </alternativeName>
</protein>
<comment type="catalytic activity">
    <reaction evidence="1">
        <text>Exolytic cleavage of the (1-&gt;4)-beta-glycosidic linkage between N-acetylmuramic acid (MurNAc) and N-acetylglucosamine (GlcNAc) residues in peptidoglycan, from either the reducing or the non-reducing ends of the peptidoglycan chains, with concomitant formation of a 1,6-anhydrobond in the MurNAc residue.</text>
        <dbReference type="EC" id="4.2.2.n1"/>
    </reaction>
</comment>
<dbReference type="PIRSF" id="PIRSF019422">
    <property type="entry name" value="MltA"/>
    <property type="match status" value="1"/>
</dbReference>
<dbReference type="GO" id="GO:0071555">
    <property type="term" value="P:cell wall organization"/>
    <property type="evidence" value="ECO:0007669"/>
    <property type="project" value="UniProtKB-KW"/>
</dbReference>
<evidence type="ECO:0000256" key="5">
    <source>
        <dbReference type="ARBA" id="ARBA00030918"/>
    </source>
</evidence>
<dbReference type="SUPFAM" id="SSF50685">
    <property type="entry name" value="Barwin-like endoglucanases"/>
    <property type="match status" value="1"/>
</dbReference>
<dbReference type="CDD" id="cd14485">
    <property type="entry name" value="mltA_like_LT_A"/>
    <property type="match status" value="1"/>
</dbReference>
<comment type="caution">
    <text evidence="7">The sequence shown here is derived from an EMBL/GenBank/DDBJ whole genome shotgun (WGS) entry which is preliminary data.</text>
</comment>
<dbReference type="SMART" id="SM00925">
    <property type="entry name" value="MltA"/>
    <property type="match status" value="1"/>
</dbReference>
<evidence type="ECO:0000259" key="6">
    <source>
        <dbReference type="SMART" id="SM00925"/>
    </source>
</evidence>
<dbReference type="Gene3D" id="2.40.240.50">
    <property type="entry name" value="Barwin-like endoglucanases"/>
    <property type="match status" value="1"/>
</dbReference>
<keyword evidence="3" id="KW-0456">Lyase</keyword>
<dbReference type="GO" id="GO:0004553">
    <property type="term" value="F:hydrolase activity, hydrolyzing O-glycosyl compounds"/>
    <property type="evidence" value="ECO:0007669"/>
    <property type="project" value="InterPro"/>
</dbReference>
<proteinExistence type="predicted"/>
<evidence type="ECO:0000256" key="2">
    <source>
        <dbReference type="ARBA" id="ARBA00012587"/>
    </source>
</evidence>
<gene>
    <name evidence="7" type="ORF">BH720_17600</name>
</gene>
<reference evidence="7" key="1">
    <citation type="submission" date="2016-09" db="EMBL/GenBank/DDBJ databases">
        <title>Draft genome of thermotolerant cyanobacterium Desertifilum sp. strain IPPAS B-1220.</title>
        <authorList>
            <person name="Sinetova M.A."/>
            <person name="Bolakhan K."/>
            <person name="Zayadan B.K."/>
            <person name="Mironov K.S."/>
            <person name="Ustinova V."/>
            <person name="Kupriyanova E.V."/>
            <person name="Sidorov R.A."/>
            <person name="Skrypnik A.N."/>
            <person name="Gogoleva N.E."/>
            <person name="Gogolev Y.V."/>
            <person name="Los D.A."/>
        </authorList>
    </citation>
    <scope>NUCLEOTIDE SEQUENCE [LARGE SCALE GENOMIC DNA]</scope>
    <source>
        <strain evidence="7">IPPAS B-1220</strain>
    </source>
</reference>
<evidence type="ECO:0000313" key="7">
    <source>
        <dbReference type="EMBL" id="OEJ73912.1"/>
    </source>
</evidence>